<dbReference type="Gene3D" id="1.25.40.20">
    <property type="entry name" value="Ankyrin repeat-containing domain"/>
    <property type="match status" value="1"/>
</dbReference>
<organism evidence="1 2">
    <name type="scientific">Chlamydomonas eustigma</name>
    <dbReference type="NCBI Taxonomy" id="1157962"/>
    <lineage>
        <taxon>Eukaryota</taxon>
        <taxon>Viridiplantae</taxon>
        <taxon>Chlorophyta</taxon>
        <taxon>core chlorophytes</taxon>
        <taxon>Chlorophyceae</taxon>
        <taxon>CS clade</taxon>
        <taxon>Chlamydomonadales</taxon>
        <taxon>Chlamydomonadaceae</taxon>
        <taxon>Chlamydomonas</taxon>
    </lineage>
</organism>
<dbReference type="EMBL" id="BEGY01000187">
    <property type="protein sequence ID" value="GAX85727.1"/>
    <property type="molecule type" value="Genomic_DNA"/>
</dbReference>
<evidence type="ECO:0000313" key="2">
    <source>
        <dbReference type="Proteomes" id="UP000232323"/>
    </source>
</evidence>
<accession>A0A250XRM1</accession>
<dbReference type="OrthoDB" id="4772757at2759"/>
<dbReference type="InterPro" id="IPR036770">
    <property type="entry name" value="Ankyrin_rpt-contain_sf"/>
</dbReference>
<sequence>MLYQKDSVVLYVDGGDSEIYSMDALQTWLREYVGGGVAHLKDRHDVLQDVVVCTPMLPQKLDLTMEVMWTVLKRLATRLELQFSGQDIHDIRLLELGIKVCVSCLYKKGRLLTDVAITDNFPAFVGWLKAKATTTKELDSPDAMLSSFLVIRDNDFLMADQLCKDTCAYIERGERSVRLLLDYDYAPRADCGEALVEAAWRVHLDVVRVLLEWPEHAPRADCGQALVSAAWGGHLEIVRLLLEWPLSRWTPGVEKNVDGPSGLSKAQP</sequence>
<gene>
    <name evidence="1" type="ORF">CEUSTIGMA_g13142.t1</name>
</gene>
<proteinExistence type="predicted"/>
<evidence type="ECO:0000313" key="1">
    <source>
        <dbReference type="EMBL" id="GAX85727.1"/>
    </source>
</evidence>
<keyword evidence="2" id="KW-1185">Reference proteome</keyword>
<dbReference type="Proteomes" id="UP000232323">
    <property type="component" value="Unassembled WGS sequence"/>
</dbReference>
<dbReference type="AlphaFoldDB" id="A0A250XRM1"/>
<name>A0A250XRM1_9CHLO</name>
<dbReference type="SUPFAM" id="SSF48403">
    <property type="entry name" value="Ankyrin repeat"/>
    <property type="match status" value="1"/>
</dbReference>
<reference evidence="1 2" key="1">
    <citation type="submission" date="2017-08" db="EMBL/GenBank/DDBJ databases">
        <title>Acidophilic green algal genome provides insights into adaptation to an acidic environment.</title>
        <authorList>
            <person name="Hirooka S."/>
            <person name="Hirose Y."/>
            <person name="Kanesaki Y."/>
            <person name="Higuchi S."/>
            <person name="Fujiwara T."/>
            <person name="Onuma R."/>
            <person name="Era A."/>
            <person name="Ohbayashi R."/>
            <person name="Uzuka A."/>
            <person name="Nozaki H."/>
            <person name="Yoshikawa H."/>
            <person name="Miyagishima S.Y."/>
        </authorList>
    </citation>
    <scope>NUCLEOTIDE SEQUENCE [LARGE SCALE GENOMIC DNA]</scope>
    <source>
        <strain evidence="1 2">NIES-2499</strain>
    </source>
</reference>
<protein>
    <submittedName>
        <fullName evidence="1">Uncharacterized protein</fullName>
    </submittedName>
</protein>
<comment type="caution">
    <text evidence="1">The sequence shown here is derived from an EMBL/GenBank/DDBJ whole genome shotgun (WGS) entry which is preliminary data.</text>
</comment>